<dbReference type="GO" id="GO:0016829">
    <property type="term" value="F:lyase activity"/>
    <property type="evidence" value="ECO:0007669"/>
    <property type="project" value="UniProtKB-KW"/>
</dbReference>
<keyword evidence="5" id="KW-1185">Reference proteome</keyword>
<proteinExistence type="predicted"/>
<dbReference type="RefSeq" id="WP_044193718.1">
    <property type="nucleotide sequence ID" value="NZ_KE386766.1"/>
</dbReference>
<dbReference type="PATRIC" id="fig|1203610.3.peg.326"/>
<dbReference type="Gene3D" id="1.50.10.100">
    <property type="entry name" value="Chondroitin AC/alginate lyase"/>
    <property type="match status" value="1"/>
</dbReference>
<dbReference type="HOGENOM" id="CLU_031144_0_0_10"/>
<comment type="caution">
    <text evidence="4">The sequence shown here is derived from an EMBL/GenBank/DDBJ whole genome shotgun (WGS) entry which is preliminary data.</text>
</comment>
<keyword evidence="2" id="KW-0456">Lyase</keyword>
<dbReference type="STRING" id="1203610.HMPREF1536_00309"/>
<keyword evidence="1" id="KW-0732">Signal</keyword>
<dbReference type="SUPFAM" id="SSF48230">
    <property type="entry name" value="Chondroitin AC/alginate lyase"/>
    <property type="match status" value="1"/>
</dbReference>
<dbReference type="GO" id="GO:0042597">
    <property type="term" value="C:periplasmic space"/>
    <property type="evidence" value="ECO:0007669"/>
    <property type="project" value="InterPro"/>
</dbReference>
<organism evidence="4 5">
    <name type="scientific">Parabacteroides gordonii MS-1 = DSM 23371</name>
    <dbReference type="NCBI Taxonomy" id="1203610"/>
    <lineage>
        <taxon>Bacteria</taxon>
        <taxon>Pseudomonadati</taxon>
        <taxon>Bacteroidota</taxon>
        <taxon>Bacteroidia</taxon>
        <taxon>Bacteroidales</taxon>
        <taxon>Tannerellaceae</taxon>
        <taxon>Parabacteroides</taxon>
    </lineage>
</organism>
<dbReference type="InterPro" id="IPR008397">
    <property type="entry name" value="Alginate_lyase_dom"/>
</dbReference>
<protein>
    <recommendedName>
        <fullName evidence="3">Alginate lyase domain-containing protein</fullName>
    </recommendedName>
</protein>
<dbReference type="Pfam" id="PF05426">
    <property type="entry name" value="Alginate_lyase"/>
    <property type="match status" value="1"/>
</dbReference>
<dbReference type="InterPro" id="IPR008929">
    <property type="entry name" value="Chondroitin_lyas"/>
</dbReference>
<accession>A0A0F5JRT8</accession>
<dbReference type="Proteomes" id="UP000033035">
    <property type="component" value="Unassembled WGS sequence"/>
</dbReference>
<evidence type="ECO:0000313" key="5">
    <source>
        <dbReference type="Proteomes" id="UP000033035"/>
    </source>
</evidence>
<evidence type="ECO:0000256" key="1">
    <source>
        <dbReference type="ARBA" id="ARBA00022729"/>
    </source>
</evidence>
<feature type="domain" description="Alginate lyase" evidence="3">
    <location>
        <begin position="58"/>
        <end position="328"/>
    </location>
</feature>
<reference evidence="4 5" key="1">
    <citation type="submission" date="2013-04" db="EMBL/GenBank/DDBJ databases">
        <title>The Genome Sequence of Parabacteroides gordonii DSM 23371.</title>
        <authorList>
            <consortium name="The Broad Institute Genomics Platform"/>
            <person name="Earl A."/>
            <person name="Ward D."/>
            <person name="Feldgarden M."/>
            <person name="Gevers D."/>
            <person name="Martens E."/>
            <person name="Sakamoto M."/>
            <person name="Benno Y."/>
            <person name="Suzuki N."/>
            <person name="Matsunaga N."/>
            <person name="Koshihara K."/>
            <person name="Seki M."/>
            <person name="Komiya H."/>
            <person name="Walker B."/>
            <person name="Young S."/>
            <person name="Zeng Q."/>
            <person name="Gargeya S."/>
            <person name="Fitzgerald M."/>
            <person name="Haas B."/>
            <person name="Abouelleil A."/>
            <person name="Allen A.W."/>
            <person name="Alvarado L."/>
            <person name="Arachchi H.M."/>
            <person name="Berlin A.M."/>
            <person name="Chapman S.B."/>
            <person name="Gainer-Dewar J."/>
            <person name="Goldberg J."/>
            <person name="Griggs A."/>
            <person name="Gujja S."/>
            <person name="Hansen M."/>
            <person name="Howarth C."/>
            <person name="Imamovic A."/>
            <person name="Ireland A."/>
            <person name="Larimer J."/>
            <person name="McCowan C."/>
            <person name="Murphy C."/>
            <person name="Pearson M."/>
            <person name="Poon T.W."/>
            <person name="Priest M."/>
            <person name="Roberts A."/>
            <person name="Saif S."/>
            <person name="Shea T."/>
            <person name="Sisk P."/>
            <person name="Sykes S."/>
            <person name="Wortman J."/>
            <person name="Nusbaum C."/>
            <person name="Birren B."/>
        </authorList>
    </citation>
    <scope>NUCLEOTIDE SEQUENCE [LARGE SCALE GENOMIC DNA]</scope>
    <source>
        <strain evidence="4 5">MS-1</strain>
    </source>
</reference>
<dbReference type="PROSITE" id="PS51257">
    <property type="entry name" value="PROKAR_LIPOPROTEIN"/>
    <property type="match status" value="1"/>
</dbReference>
<dbReference type="AlphaFoldDB" id="A0A0F5JRT8"/>
<evidence type="ECO:0000259" key="3">
    <source>
        <dbReference type="Pfam" id="PF05426"/>
    </source>
</evidence>
<dbReference type="EMBL" id="AQHW01000002">
    <property type="protein sequence ID" value="KKB60429.1"/>
    <property type="molecule type" value="Genomic_DNA"/>
</dbReference>
<name>A0A0F5JRT8_9BACT</name>
<gene>
    <name evidence="4" type="ORF">HMPREF1536_00309</name>
</gene>
<evidence type="ECO:0000313" key="4">
    <source>
        <dbReference type="EMBL" id="KKB60429.1"/>
    </source>
</evidence>
<evidence type="ECO:0000256" key="2">
    <source>
        <dbReference type="ARBA" id="ARBA00023239"/>
    </source>
</evidence>
<sequence>MNTKLLFLISVIGLAFVSCSGEGQLKKQVSGLLHAEIITRGNTALTQTPLTITSFIAERSTGNMHDFYSEGDYWWPNPISPDSAYIRRDGETNPDNFVAHRHAMIRFSTLVGDLTSAWIITGDKKYAVQALKHIHAWFIDPETRMSPNLQYAQAIKGIATGRGIGIIDTIHLLEVVQSLIMLEDASLLSEEDLTGTKKWFADYLHWLTNHPYGLDEMNAKNNHGTCWVMQVAQFAKYTGNKELTDFCRNRYQTVLLPGQMDTDGSFPLELNRTKPYGYSLFNLDAMATICHILSDDTHNLWQYTTGDGRNMQKGVAWLFPYIKDKSAWPFEEDVMYWEQWPVAQPALLFSAYDTPNEEYVSVWSALEHYPENDEVIRNLPIRHPLLWL</sequence>